<dbReference type="SUPFAM" id="SSF52821">
    <property type="entry name" value="Rhodanese/Cell cycle control phosphatase"/>
    <property type="match status" value="1"/>
</dbReference>
<sequence>MPVDLSSTEGSIIRKLIPLASLPSKPLKALCAAMEVEEIHDDFLFKKGDTDNRLVYLVSGTVSLQAQDLVIDTIDANSQAAHFALAHQIPRKIDAFAKGVVRYLRLSADVINNPPPLVYQEDDGYIVIEEDESDTQDWVTVLLKAPIFHDLPPANLQKILINLKDVNFNKGTVILEQGRIDDYYYLIKSGSCLLTHKSSPDAKEIKLAQIGKGNTLGEDALIFEAPRTETITALTDVTLMRLNKQQFIELIKKPLLKFVDFFEMQQVLMTGATLLDVRTASEYRERHLNGSINIPFALLKARYKMLPSESAVIIISHDDKTSEAAAFFLTKYKYAALILQGGIDNITVTPENEAVFFNRVSDFSTSQLDSNWKDDNVYGGIDWLTLPNTDLDARIAFLESENKRLTKAYAELQQQYAQIKTEKDEAEKQCRILFKQVDKLTQVLNKFKMAQTNRQQP</sequence>
<dbReference type="InterPro" id="IPR001763">
    <property type="entry name" value="Rhodanese-like_dom"/>
</dbReference>
<reference evidence="5" key="1">
    <citation type="submission" date="2017-02" db="EMBL/GenBank/DDBJ databases">
        <authorList>
            <person name="Daims H."/>
        </authorList>
    </citation>
    <scope>NUCLEOTIDE SEQUENCE [LARGE SCALE GENOMIC DNA]</scope>
</reference>
<dbReference type="EMBL" id="FUKJ01000142">
    <property type="protein sequence ID" value="SJM91497.1"/>
    <property type="molecule type" value="Genomic_DNA"/>
</dbReference>
<gene>
    <name evidence="4" type="ORF">CRENPOLYSF2_2260006</name>
</gene>
<dbReference type="OrthoDB" id="9814704at2"/>
<proteinExistence type="predicted"/>
<dbReference type="Pfam" id="PF00581">
    <property type="entry name" value="Rhodanese"/>
    <property type="match status" value="1"/>
</dbReference>
<dbReference type="PROSITE" id="PS50042">
    <property type="entry name" value="CNMP_BINDING_3"/>
    <property type="match status" value="2"/>
</dbReference>
<evidence type="ECO:0000259" key="3">
    <source>
        <dbReference type="PROSITE" id="PS50206"/>
    </source>
</evidence>
<dbReference type="Pfam" id="PF00027">
    <property type="entry name" value="cNMP_binding"/>
    <property type="match status" value="1"/>
</dbReference>
<dbReference type="CDD" id="cd00158">
    <property type="entry name" value="RHOD"/>
    <property type="match status" value="1"/>
</dbReference>
<dbReference type="AlphaFoldDB" id="A0A1R4H5P7"/>
<feature type="coiled-coil region" evidence="1">
    <location>
        <begin position="388"/>
        <end position="443"/>
    </location>
</feature>
<dbReference type="SMART" id="SM00450">
    <property type="entry name" value="RHOD"/>
    <property type="match status" value="1"/>
</dbReference>
<keyword evidence="1" id="KW-0175">Coiled coil</keyword>
<dbReference type="SUPFAM" id="SSF51206">
    <property type="entry name" value="cAMP-binding domain-like"/>
    <property type="match status" value="2"/>
</dbReference>
<dbReference type="InterPro" id="IPR014710">
    <property type="entry name" value="RmlC-like_jellyroll"/>
</dbReference>
<dbReference type="Gene3D" id="3.40.250.10">
    <property type="entry name" value="Rhodanese-like domain"/>
    <property type="match status" value="1"/>
</dbReference>
<organism evidence="4 5">
    <name type="scientific">Crenothrix polyspora</name>
    <dbReference type="NCBI Taxonomy" id="360316"/>
    <lineage>
        <taxon>Bacteria</taxon>
        <taxon>Pseudomonadati</taxon>
        <taxon>Pseudomonadota</taxon>
        <taxon>Gammaproteobacteria</taxon>
        <taxon>Methylococcales</taxon>
        <taxon>Crenotrichaceae</taxon>
        <taxon>Crenothrix</taxon>
    </lineage>
</organism>
<accession>A0A1R4H5P7</accession>
<feature type="domain" description="Cyclic nucleotide-binding" evidence="2">
    <location>
        <begin position="147"/>
        <end position="251"/>
    </location>
</feature>
<feature type="domain" description="Rhodanese" evidence="3">
    <location>
        <begin position="268"/>
        <end position="353"/>
    </location>
</feature>
<dbReference type="RefSeq" id="WP_087146559.1">
    <property type="nucleotide sequence ID" value="NZ_FUKJ01000142.1"/>
</dbReference>
<dbReference type="Proteomes" id="UP000195442">
    <property type="component" value="Unassembled WGS sequence"/>
</dbReference>
<dbReference type="SMART" id="SM00100">
    <property type="entry name" value="cNMP"/>
    <property type="match status" value="2"/>
</dbReference>
<name>A0A1R4H5P7_9GAMM</name>
<dbReference type="Gene3D" id="2.60.120.10">
    <property type="entry name" value="Jelly Rolls"/>
    <property type="match status" value="2"/>
</dbReference>
<dbReference type="PROSITE" id="PS50206">
    <property type="entry name" value="RHODANESE_3"/>
    <property type="match status" value="1"/>
</dbReference>
<dbReference type="PANTHER" id="PTHR23011">
    <property type="entry name" value="CYCLIC NUCLEOTIDE-BINDING DOMAIN CONTAINING PROTEIN"/>
    <property type="match status" value="1"/>
</dbReference>
<protein>
    <submittedName>
        <fullName evidence="4">Putative transcriptional regulator, Crp/Fnr family</fullName>
    </submittedName>
</protein>
<evidence type="ECO:0000259" key="2">
    <source>
        <dbReference type="PROSITE" id="PS50042"/>
    </source>
</evidence>
<evidence type="ECO:0000256" key="1">
    <source>
        <dbReference type="SAM" id="Coils"/>
    </source>
</evidence>
<dbReference type="CDD" id="cd00038">
    <property type="entry name" value="CAP_ED"/>
    <property type="match status" value="1"/>
</dbReference>
<keyword evidence="5" id="KW-1185">Reference proteome</keyword>
<evidence type="ECO:0000313" key="5">
    <source>
        <dbReference type="Proteomes" id="UP000195442"/>
    </source>
</evidence>
<evidence type="ECO:0000313" key="4">
    <source>
        <dbReference type="EMBL" id="SJM91497.1"/>
    </source>
</evidence>
<dbReference type="PANTHER" id="PTHR23011:SF28">
    <property type="entry name" value="CYCLIC NUCLEOTIDE-BINDING DOMAIN CONTAINING PROTEIN"/>
    <property type="match status" value="1"/>
</dbReference>
<dbReference type="InterPro" id="IPR036873">
    <property type="entry name" value="Rhodanese-like_dom_sf"/>
</dbReference>
<feature type="domain" description="Cyclic nucleotide-binding" evidence="2">
    <location>
        <begin position="42"/>
        <end position="107"/>
    </location>
</feature>
<dbReference type="InterPro" id="IPR018490">
    <property type="entry name" value="cNMP-bd_dom_sf"/>
</dbReference>
<dbReference type="InterPro" id="IPR000595">
    <property type="entry name" value="cNMP-bd_dom"/>
</dbReference>